<proteinExistence type="predicted"/>
<organism evidence="2 3">
    <name type="scientific">Christiangramia crocea</name>
    <dbReference type="NCBI Taxonomy" id="2904124"/>
    <lineage>
        <taxon>Bacteria</taxon>
        <taxon>Pseudomonadati</taxon>
        <taxon>Bacteroidota</taxon>
        <taxon>Flavobacteriia</taxon>
        <taxon>Flavobacteriales</taxon>
        <taxon>Flavobacteriaceae</taxon>
        <taxon>Christiangramia</taxon>
    </lineage>
</organism>
<dbReference type="Pfam" id="PF13847">
    <property type="entry name" value="Methyltransf_31"/>
    <property type="match status" value="1"/>
</dbReference>
<dbReference type="InterPro" id="IPR025714">
    <property type="entry name" value="Methyltranfer_dom"/>
</dbReference>
<dbReference type="GO" id="GO:0032259">
    <property type="term" value="P:methylation"/>
    <property type="evidence" value="ECO:0007669"/>
    <property type="project" value="UniProtKB-KW"/>
</dbReference>
<protein>
    <submittedName>
        <fullName evidence="2">Class I SAM-dependent methyltransferase</fullName>
    </submittedName>
</protein>
<keyword evidence="2" id="KW-0489">Methyltransferase</keyword>
<sequence length="233" mass="26763">MDKNKDIFGKAIKAFYEENDKTDIIVHSPDFEDDIIPVNYLFRNFDEMPPLEQKAMGQCKGKVLDVGCGAGSHSLYLQNIRNLECLAIDTSPGALEIARKRGVKNAECKDFFELKDEKFDSILMLMNGSGIIGRLKNLTKFFKHSRSVLNGDGQILIDSSDLIYLSDEELPQQEEYYGELQYQLTYKDSKSEFFDWLYIDASLLQEEAKRNNFGCEIIQKGRHFDYLAILKPL</sequence>
<dbReference type="SUPFAM" id="SSF53335">
    <property type="entry name" value="S-adenosyl-L-methionine-dependent methyltransferases"/>
    <property type="match status" value="1"/>
</dbReference>
<dbReference type="Gene3D" id="3.40.50.150">
    <property type="entry name" value="Vaccinia Virus protein VP39"/>
    <property type="match status" value="1"/>
</dbReference>
<keyword evidence="2" id="KW-0808">Transferase</keyword>
<dbReference type="RefSeq" id="WP_240096346.1">
    <property type="nucleotide sequence ID" value="NZ_JAJSON010000011.1"/>
</dbReference>
<evidence type="ECO:0000259" key="1">
    <source>
        <dbReference type="Pfam" id="PF13847"/>
    </source>
</evidence>
<name>A0A9X1UV92_9FLAO</name>
<dbReference type="EMBL" id="JAJSON010000011">
    <property type="protein sequence ID" value="MCG9970751.1"/>
    <property type="molecule type" value="Genomic_DNA"/>
</dbReference>
<dbReference type="AlphaFoldDB" id="A0A9X1UV92"/>
<dbReference type="Proteomes" id="UP001139344">
    <property type="component" value="Unassembled WGS sequence"/>
</dbReference>
<dbReference type="InterPro" id="IPR029063">
    <property type="entry name" value="SAM-dependent_MTases_sf"/>
</dbReference>
<evidence type="ECO:0000313" key="2">
    <source>
        <dbReference type="EMBL" id="MCG9970751.1"/>
    </source>
</evidence>
<gene>
    <name evidence="2" type="ORF">LU635_03800</name>
</gene>
<accession>A0A9X1UV92</accession>
<evidence type="ECO:0000313" key="3">
    <source>
        <dbReference type="Proteomes" id="UP001139344"/>
    </source>
</evidence>
<dbReference type="GO" id="GO:0008168">
    <property type="term" value="F:methyltransferase activity"/>
    <property type="evidence" value="ECO:0007669"/>
    <property type="project" value="UniProtKB-KW"/>
</dbReference>
<feature type="domain" description="Methyltransferase" evidence="1">
    <location>
        <begin position="62"/>
        <end position="185"/>
    </location>
</feature>
<dbReference type="CDD" id="cd02440">
    <property type="entry name" value="AdoMet_MTases"/>
    <property type="match status" value="1"/>
</dbReference>
<comment type="caution">
    <text evidence="2">The sequence shown here is derived from an EMBL/GenBank/DDBJ whole genome shotgun (WGS) entry which is preliminary data.</text>
</comment>
<reference evidence="2" key="1">
    <citation type="submission" date="2021-12" db="EMBL/GenBank/DDBJ databases">
        <title>Description of Gramella crocea sp. nov., a new bacterium isolated from activated sludge.</title>
        <authorList>
            <person name="Zhang X."/>
        </authorList>
    </citation>
    <scope>NUCLEOTIDE SEQUENCE</scope>
    <source>
        <strain evidence="2">YB25</strain>
    </source>
</reference>
<keyword evidence="3" id="KW-1185">Reference proteome</keyword>